<dbReference type="Proteomes" id="UP001396334">
    <property type="component" value="Unassembled WGS sequence"/>
</dbReference>
<evidence type="ECO:0000313" key="1">
    <source>
        <dbReference type="EMBL" id="KAK9005880.1"/>
    </source>
</evidence>
<evidence type="ECO:0000313" key="2">
    <source>
        <dbReference type="Proteomes" id="UP001396334"/>
    </source>
</evidence>
<accession>A0ABR2QYZ4</accession>
<sequence length="74" mass="8290">MTCLLEGVQETCAHSNLNHSLNEGFQDHHALTFGMKIPSNTVKEFSEVVPIQREKLIKEGIWDVRQAMAAHVSS</sequence>
<comment type="caution">
    <text evidence="1">The sequence shown here is derived from an EMBL/GenBank/DDBJ whole genome shotgun (WGS) entry which is preliminary data.</text>
</comment>
<dbReference type="EMBL" id="JBBPBN010000030">
    <property type="protein sequence ID" value="KAK9005880.1"/>
    <property type="molecule type" value="Genomic_DNA"/>
</dbReference>
<organism evidence="1 2">
    <name type="scientific">Hibiscus sabdariffa</name>
    <name type="common">roselle</name>
    <dbReference type="NCBI Taxonomy" id="183260"/>
    <lineage>
        <taxon>Eukaryota</taxon>
        <taxon>Viridiplantae</taxon>
        <taxon>Streptophyta</taxon>
        <taxon>Embryophyta</taxon>
        <taxon>Tracheophyta</taxon>
        <taxon>Spermatophyta</taxon>
        <taxon>Magnoliopsida</taxon>
        <taxon>eudicotyledons</taxon>
        <taxon>Gunneridae</taxon>
        <taxon>Pentapetalae</taxon>
        <taxon>rosids</taxon>
        <taxon>malvids</taxon>
        <taxon>Malvales</taxon>
        <taxon>Malvaceae</taxon>
        <taxon>Malvoideae</taxon>
        <taxon>Hibiscus</taxon>
    </lineage>
</organism>
<reference evidence="1 2" key="1">
    <citation type="journal article" date="2024" name="G3 (Bethesda)">
        <title>Genome assembly of Hibiscus sabdariffa L. provides insights into metabolisms of medicinal natural products.</title>
        <authorList>
            <person name="Kim T."/>
        </authorList>
    </citation>
    <scope>NUCLEOTIDE SEQUENCE [LARGE SCALE GENOMIC DNA]</scope>
    <source>
        <strain evidence="1">TK-2024</strain>
        <tissue evidence="1">Old leaves</tissue>
    </source>
</reference>
<protein>
    <submittedName>
        <fullName evidence="1">Uncharacterized protein</fullName>
    </submittedName>
</protein>
<proteinExistence type="predicted"/>
<gene>
    <name evidence="1" type="ORF">V6N11_043299</name>
</gene>
<keyword evidence="2" id="KW-1185">Reference proteome</keyword>
<name>A0ABR2QYZ4_9ROSI</name>